<dbReference type="EMBL" id="BART01001455">
    <property type="protein sequence ID" value="GAG69196.1"/>
    <property type="molecule type" value="Genomic_DNA"/>
</dbReference>
<dbReference type="Gene3D" id="3.30.2010.20">
    <property type="match status" value="1"/>
</dbReference>
<sequence>MEKEKFEAIVLNTLKNLPDKFKDKIKNLSIVIEEKDIRAVLKDKKNVSTRYTLGLYQGLPATKRAGRRNILPDKITIYKKSLEEVSRNDKELEKNIKKVILHELGHYFGLDEKKLRRLGY</sequence>
<accession>X1HN72</accession>
<name>X1HN72_9ZZZZ</name>
<organism evidence="2">
    <name type="scientific">marine sediment metagenome</name>
    <dbReference type="NCBI Taxonomy" id="412755"/>
    <lineage>
        <taxon>unclassified sequences</taxon>
        <taxon>metagenomes</taxon>
        <taxon>ecological metagenomes</taxon>
    </lineage>
</organism>
<evidence type="ECO:0008006" key="3">
    <source>
        <dbReference type="Google" id="ProtNLM"/>
    </source>
</evidence>
<comment type="caution">
    <text evidence="2">The sequence shown here is derived from an EMBL/GenBank/DDBJ whole genome shotgun (WGS) entry which is preliminary data.</text>
</comment>
<evidence type="ECO:0000313" key="1">
    <source>
        <dbReference type="EMBL" id="GAG69196.1"/>
    </source>
</evidence>
<protein>
    <recommendedName>
        <fullName evidence="3">Metallopeptidase family protein</fullName>
    </recommendedName>
</protein>
<dbReference type="AlphaFoldDB" id="X1HN72"/>
<evidence type="ECO:0000313" key="2">
    <source>
        <dbReference type="EMBL" id="GAH46763.1"/>
    </source>
</evidence>
<dbReference type="SUPFAM" id="SSF55486">
    <property type="entry name" value="Metalloproteases ('zincins'), catalytic domain"/>
    <property type="match status" value="1"/>
</dbReference>
<proteinExistence type="predicted"/>
<dbReference type="EMBL" id="BARU01006320">
    <property type="protein sequence ID" value="GAH46763.1"/>
    <property type="molecule type" value="Genomic_DNA"/>
</dbReference>
<dbReference type="InterPro" id="IPR038555">
    <property type="entry name" value="Zincin_1_sf"/>
</dbReference>
<dbReference type="Pfam" id="PF06262">
    <property type="entry name" value="Zincin_1"/>
    <property type="match status" value="1"/>
</dbReference>
<dbReference type="InterPro" id="IPR010428">
    <property type="entry name" value="Zincin_1"/>
</dbReference>
<gene>
    <name evidence="1" type="ORF">S01H4_05124</name>
    <name evidence="2" type="ORF">S03H2_12422</name>
</gene>
<dbReference type="CDD" id="cd12952">
    <property type="entry name" value="MMP_ACEL2062"/>
    <property type="match status" value="1"/>
</dbReference>
<reference evidence="2" key="1">
    <citation type="journal article" date="2014" name="Front. Microbiol.">
        <title>High frequency of phylogenetically diverse reductive dehalogenase-homologous genes in deep subseafloor sedimentary metagenomes.</title>
        <authorList>
            <person name="Kawai M."/>
            <person name="Futagami T."/>
            <person name="Toyoda A."/>
            <person name="Takaki Y."/>
            <person name="Nishi S."/>
            <person name="Hori S."/>
            <person name="Arai W."/>
            <person name="Tsubouchi T."/>
            <person name="Morono Y."/>
            <person name="Uchiyama I."/>
            <person name="Ito T."/>
            <person name="Fujiyama A."/>
            <person name="Inagaki F."/>
            <person name="Takami H."/>
        </authorList>
    </citation>
    <scope>NUCLEOTIDE SEQUENCE</scope>
    <source>
        <strain evidence="2">Expedition CK06-06</strain>
    </source>
</reference>